<accession>A0A932M148</accession>
<gene>
    <name evidence="1" type="ORF">HYY65_11645</name>
</gene>
<evidence type="ECO:0000313" key="1">
    <source>
        <dbReference type="EMBL" id="MBI3015683.1"/>
    </source>
</evidence>
<evidence type="ECO:0000313" key="2">
    <source>
        <dbReference type="Proteomes" id="UP000741360"/>
    </source>
</evidence>
<name>A0A932M148_UNCTE</name>
<dbReference type="AlphaFoldDB" id="A0A932M148"/>
<protein>
    <submittedName>
        <fullName evidence="1">Uncharacterized protein</fullName>
    </submittedName>
</protein>
<dbReference type="EMBL" id="JACPSX010000221">
    <property type="protein sequence ID" value="MBI3015683.1"/>
    <property type="molecule type" value="Genomic_DNA"/>
</dbReference>
<sequence length="180" mass="19762">MADAMRKLSEDRFEDAVVAASVALSATARLEYPTEGDKSACRKFLEQSLPIISKIGWVSFGVSQPINFRYRRLDSKATGICVRTMPEMLYDVVRCTAVHEAGLPDNLQFTKQSVIQLGPDGELVLPIDVIIGLLIAIVASPKNAHQQAEGDPVFSFGGKSIRVNELWRERGKIAAFIGIK</sequence>
<proteinExistence type="predicted"/>
<organism evidence="1 2">
    <name type="scientific">Tectimicrobiota bacterium</name>
    <dbReference type="NCBI Taxonomy" id="2528274"/>
    <lineage>
        <taxon>Bacteria</taxon>
        <taxon>Pseudomonadati</taxon>
        <taxon>Nitrospinota/Tectimicrobiota group</taxon>
        <taxon>Candidatus Tectimicrobiota</taxon>
    </lineage>
</organism>
<dbReference type="Proteomes" id="UP000741360">
    <property type="component" value="Unassembled WGS sequence"/>
</dbReference>
<comment type="caution">
    <text evidence="1">The sequence shown here is derived from an EMBL/GenBank/DDBJ whole genome shotgun (WGS) entry which is preliminary data.</text>
</comment>
<reference evidence="1" key="1">
    <citation type="submission" date="2020-07" db="EMBL/GenBank/DDBJ databases">
        <title>Huge and variable diversity of episymbiotic CPR bacteria and DPANN archaea in groundwater ecosystems.</title>
        <authorList>
            <person name="He C.Y."/>
            <person name="Keren R."/>
            <person name="Whittaker M."/>
            <person name="Farag I.F."/>
            <person name="Doudna J."/>
            <person name="Cate J.H.D."/>
            <person name="Banfield J.F."/>
        </authorList>
    </citation>
    <scope>NUCLEOTIDE SEQUENCE</scope>
    <source>
        <strain evidence="1">NC_groundwater_717_Ag_S-0.2um_59_8</strain>
    </source>
</reference>